<keyword evidence="15" id="KW-0969">Cilium</keyword>
<evidence type="ECO:0000256" key="6">
    <source>
        <dbReference type="ARBA" id="ARBA00022500"/>
    </source>
</evidence>
<dbReference type="GO" id="GO:0003774">
    <property type="term" value="F:cytoskeletal motor activity"/>
    <property type="evidence" value="ECO:0007669"/>
    <property type="project" value="InterPro"/>
</dbReference>
<dbReference type="SUPFAM" id="SSF48029">
    <property type="entry name" value="FliG"/>
    <property type="match status" value="2"/>
</dbReference>
<gene>
    <name evidence="15" type="primary">fliG</name>
    <name evidence="15" type="ORF">OO7_07684</name>
</gene>
<dbReference type="GO" id="GO:0071973">
    <property type="term" value="P:bacterial-type flagellum-dependent cell motility"/>
    <property type="evidence" value="ECO:0007669"/>
    <property type="project" value="InterPro"/>
</dbReference>
<dbReference type="PANTHER" id="PTHR30534:SF0">
    <property type="entry name" value="FLAGELLAR MOTOR SWITCH PROTEIN FLIG"/>
    <property type="match status" value="1"/>
</dbReference>
<dbReference type="GO" id="GO:0005886">
    <property type="term" value="C:plasma membrane"/>
    <property type="evidence" value="ECO:0007669"/>
    <property type="project" value="UniProtKB-SubCell"/>
</dbReference>
<keyword evidence="6 11" id="KW-0145">Chemotaxis</keyword>
<keyword evidence="15" id="KW-0966">Cell projection</keyword>
<keyword evidence="9 11" id="KW-0975">Bacterial flagellum</keyword>
<evidence type="ECO:0000259" key="14">
    <source>
        <dbReference type="Pfam" id="PF14842"/>
    </source>
</evidence>
<dbReference type="RefSeq" id="WP_008915373.1">
    <property type="nucleotide sequence ID" value="NZ_CM001773.1"/>
</dbReference>
<keyword evidence="5 11" id="KW-1003">Cell membrane</keyword>
<keyword evidence="7 11" id="KW-0283">Flagellar rotation</keyword>
<dbReference type="PATRIC" id="fig|1141660.3.peg.1539"/>
<dbReference type="NCBIfam" id="TIGR00207">
    <property type="entry name" value="fliG"/>
    <property type="match status" value="1"/>
</dbReference>
<dbReference type="EMBL" id="AKKN01000007">
    <property type="protein sequence ID" value="EKT58579.1"/>
    <property type="molecule type" value="Genomic_DNA"/>
</dbReference>
<keyword evidence="16" id="KW-1185">Reference proteome</keyword>
<keyword evidence="15" id="KW-0282">Flagellum</keyword>
<dbReference type="Pfam" id="PF01706">
    <property type="entry name" value="FliG_C"/>
    <property type="match status" value="1"/>
</dbReference>
<dbReference type="AlphaFoldDB" id="K8WDD1"/>
<dbReference type="GO" id="GO:0009425">
    <property type="term" value="C:bacterial-type flagellum basal body"/>
    <property type="evidence" value="ECO:0007669"/>
    <property type="project" value="UniProtKB-SubCell"/>
</dbReference>
<sequence>MLNGIEKSAVTLMALNEDQAAEVFKYFSSKEIQQLSVAITNLRQISNQELIEVLNEFECSAIQMAAINGNTNDYLRSVLIKALGKDQANSLLEDIVDKQETTLGIESLNYMEPQIVADIIKDEHPQIIATILVHLKNHISAEILTLFDEELRNDIILRIASFGRIQPTALDELTTVLNQSLDKLNTKHNKMGGIKTAAEIINLMKNQHQESAINTIRAYDHELTQHILNEMFLFENLINLDDRYIQRILQEINTDSLVIALKGCHQDLQEHFLKNMPTRTAEIVREDLQSHSPIRMSFVENEQKAILLIVRRLTDKGEIIIDSGDDTYV</sequence>
<evidence type="ECO:0000256" key="8">
    <source>
        <dbReference type="ARBA" id="ARBA00023136"/>
    </source>
</evidence>
<evidence type="ECO:0000256" key="5">
    <source>
        <dbReference type="ARBA" id="ARBA00022475"/>
    </source>
</evidence>
<feature type="domain" description="Flagellar motor switch protein FliG N-terminal" evidence="14">
    <location>
        <begin position="2"/>
        <end position="101"/>
    </location>
</feature>
<proteinExistence type="inferred from homology"/>
<dbReference type="HOGENOM" id="CLU_047835_2_0_6"/>
<evidence type="ECO:0000256" key="4">
    <source>
        <dbReference type="ARBA" id="ARBA00021870"/>
    </source>
</evidence>
<dbReference type="InterPro" id="IPR023087">
    <property type="entry name" value="Flg_Motor_Flig_C"/>
</dbReference>
<evidence type="ECO:0000256" key="11">
    <source>
        <dbReference type="PIRNR" id="PIRNR003161"/>
    </source>
</evidence>
<dbReference type="InterPro" id="IPR028263">
    <property type="entry name" value="FliG_N"/>
</dbReference>
<dbReference type="Pfam" id="PF14841">
    <property type="entry name" value="FliG_M"/>
    <property type="match status" value="1"/>
</dbReference>
<evidence type="ECO:0000256" key="9">
    <source>
        <dbReference type="ARBA" id="ARBA00023143"/>
    </source>
</evidence>
<reference evidence="15 16" key="1">
    <citation type="journal article" date="2012" name="BMC Genomics">
        <title>Comparative genomics of bacteria in the genus Providencia isolated from wild Drosophila melanogaster.</title>
        <authorList>
            <person name="Galac M.R."/>
            <person name="Lazzaro B.P."/>
        </authorList>
    </citation>
    <scope>NUCLEOTIDE SEQUENCE [LARGE SCALE GENOMIC DNA]</scope>
    <source>
        <strain evidence="15 16">DSM 19967</strain>
    </source>
</reference>
<evidence type="ECO:0000256" key="3">
    <source>
        <dbReference type="ARBA" id="ARBA00010299"/>
    </source>
</evidence>
<keyword evidence="11" id="KW-0997">Cell inner membrane</keyword>
<evidence type="ECO:0000256" key="2">
    <source>
        <dbReference type="ARBA" id="ARBA00004515"/>
    </source>
</evidence>
<dbReference type="InterPro" id="IPR032779">
    <property type="entry name" value="FliG_M"/>
</dbReference>
<evidence type="ECO:0000259" key="13">
    <source>
        <dbReference type="Pfam" id="PF14841"/>
    </source>
</evidence>
<evidence type="ECO:0000313" key="15">
    <source>
        <dbReference type="EMBL" id="EKT58579.1"/>
    </source>
</evidence>
<evidence type="ECO:0000313" key="16">
    <source>
        <dbReference type="Proteomes" id="UP000010290"/>
    </source>
</evidence>
<evidence type="ECO:0000256" key="7">
    <source>
        <dbReference type="ARBA" id="ARBA00022779"/>
    </source>
</evidence>
<comment type="caution">
    <text evidence="15">The sequence shown here is derived from an EMBL/GenBank/DDBJ whole genome shotgun (WGS) entry which is preliminary data.</text>
</comment>
<dbReference type="InterPro" id="IPR011002">
    <property type="entry name" value="FliG_a-hlx"/>
</dbReference>
<protein>
    <recommendedName>
        <fullName evidence="4 11">Flagellar motor switch protein FliG</fullName>
    </recommendedName>
</protein>
<feature type="domain" description="Flagellar motor switch protein FliG C-terminal" evidence="12">
    <location>
        <begin position="215"/>
        <end position="321"/>
    </location>
</feature>
<keyword evidence="8 11" id="KW-0472">Membrane</keyword>
<dbReference type="Pfam" id="PF14842">
    <property type="entry name" value="FliG_N"/>
    <property type="match status" value="1"/>
</dbReference>
<dbReference type="PANTHER" id="PTHR30534">
    <property type="entry name" value="FLAGELLAR MOTOR SWITCH PROTEIN FLIG"/>
    <property type="match status" value="1"/>
</dbReference>
<comment type="subcellular location">
    <subcellularLocation>
        <location evidence="1 11">Bacterial flagellum basal body</location>
    </subcellularLocation>
    <subcellularLocation>
        <location evidence="2 11">Cell inner membrane</location>
        <topology evidence="2 11">Peripheral membrane protein</topology>
        <orientation evidence="2 11">Cytoplasmic side</orientation>
    </subcellularLocation>
</comment>
<dbReference type="OrthoDB" id="9780302at2"/>
<dbReference type="PIRSF" id="PIRSF003161">
    <property type="entry name" value="FliG"/>
    <property type="match status" value="1"/>
</dbReference>
<dbReference type="GO" id="GO:0006935">
    <property type="term" value="P:chemotaxis"/>
    <property type="evidence" value="ECO:0007669"/>
    <property type="project" value="UniProtKB-KW"/>
</dbReference>
<dbReference type="Proteomes" id="UP000010290">
    <property type="component" value="Chromosome"/>
</dbReference>
<feature type="domain" description="Flagellar motor switch protein FliG middle" evidence="13">
    <location>
        <begin position="113"/>
        <end position="186"/>
    </location>
</feature>
<organism evidence="15 16">
    <name type="scientific">Providencia sneebia DSM 19967</name>
    <dbReference type="NCBI Taxonomy" id="1141660"/>
    <lineage>
        <taxon>Bacteria</taxon>
        <taxon>Pseudomonadati</taxon>
        <taxon>Pseudomonadota</taxon>
        <taxon>Gammaproteobacteria</taxon>
        <taxon>Enterobacterales</taxon>
        <taxon>Morganellaceae</taxon>
        <taxon>Providencia</taxon>
    </lineage>
</organism>
<evidence type="ECO:0000259" key="12">
    <source>
        <dbReference type="Pfam" id="PF01706"/>
    </source>
</evidence>
<comment type="similarity">
    <text evidence="3 11">Belongs to the FliG family.</text>
</comment>
<dbReference type="PRINTS" id="PR00954">
    <property type="entry name" value="FLGMOTORFLIG"/>
</dbReference>
<dbReference type="InterPro" id="IPR000090">
    <property type="entry name" value="Flg_Motor_Flig"/>
</dbReference>
<comment type="function">
    <text evidence="10 11">FliG is one of three proteins (FliG, FliN, FliM) that forms the rotor-mounted switch complex (C ring), located at the base of the basal body. This complex interacts with the CheY and CheZ chemotaxis proteins, in addition to contacting components of the motor that determine the direction of flagellar rotation.</text>
</comment>
<evidence type="ECO:0000256" key="1">
    <source>
        <dbReference type="ARBA" id="ARBA00004117"/>
    </source>
</evidence>
<dbReference type="Gene3D" id="1.10.220.30">
    <property type="match status" value="3"/>
</dbReference>
<evidence type="ECO:0000256" key="10">
    <source>
        <dbReference type="ARBA" id="ARBA00025598"/>
    </source>
</evidence>
<accession>K8WDD1</accession>
<name>K8WDD1_9GAMM</name>